<dbReference type="GO" id="GO:0008615">
    <property type="term" value="P:pyridoxine biosynthetic process"/>
    <property type="evidence" value="ECO:0007669"/>
    <property type="project" value="TreeGrafter"/>
</dbReference>
<protein>
    <recommendedName>
        <fullName evidence="2">pyridoxal 5'-phosphate synthase (glutamine hydrolyzing)</fullName>
        <ecNumber evidence="2">4.3.3.6</ecNumber>
    </recommendedName>
</protein>
<dbReference type="SUPFAM" id="SSF51366">
    <property type="entry name" value="Ribulose-phoshate binding barrel"/>
    <property type="match status" value="1"/>
</dbReference>
<dbReference type="InterPro" id="IPR011060">
    <property type="entry name" value="RibuloseP-bd_barrel"/>
</dbReference>
<comment type="pathway">
    <text evidence="1">Cofactor biosynthesis; pyridoxal 5'-phosphate biosynthesis.</text>
</comment>
<dbReference type="GO" id="GO:0036381">
    <property type="term" value="F:pyridoxal 5'-phosphate synthase (glutamine hydrolysing) activity"/>
    <property type="evidence" value="ECO:0007669"/>
    <property type="project" value="UniProtKB-EC"/>
</dbReference>
<keyword evidence="3" id="KW-0663">Pyridoxal phosphate</keyword>
<dbReference type="EMBL" id="BARW01040954">
    <property type="protein sequence ID" value="GAJ21550.1"/>
    <property type="molecule type" value="Genomic_DNA"/>
</dbReference>
<evidence type="ECO:0000256" key="4">
    <source>
        <dbReference type="ARBA" id="ARBA00023270"/>
    </source>
</evidence>
<reference evidence="6" key="1">
    <citation type="journal article" date="2014" name="Front. Microbiol.">
        <title>High frequency of phylogenetically diverse reductive dehalogenase-homologous genes in deep subseafloor sedimentary metagenomes.</title>
        <authorList>
            <person name="Kawai M."/>
            <person name="Futagami T."/>
            <person name="Toyoda A."/>
            <person name="Takaki Y."/>
            <person name="Nishi S."/>
            <person name="Hori S."/>
            <person name="Arai W."/>
            <person name="Tsubouchi T."/>
            <person name="Morono Y."/>
            <person name="Uchiyama I."/>
            <person name="Ito T."/>
            <person name="Fujiyama A."/>
            <person name="Inagaki F."/>
            <person name="Takami H."/>
        </authorList>
    </citation>
    <scope>NUCLEOTIDE SEQUENCE</scope>
    <source>
        <strain evidence="6">Expedition CK06-06</strain>
    </source>
</reference>
<dbReference type="InterPro" id="IPR001852">
    <property type="entry name" value="PdxS/SNZ"/>
</dbReference>
<organism evidence="6">
    <name type="scientific">marine sediment metagenome</name>
    <dbReference type="NCBI Taxonomy" id="412755"/>
    <lineage>
        <taxon>unclassified sequences</taxon>
        <taxon>metagenomes</taxon>
        <taxon>ecological metagenomes</taxon>
    </lineage>
</organism>
<evidence type="ECO:0000313" key="6">
    <source>
        <dbReference type="EMBL" id="GAJ21550.1"/>
    </source>
</evidence>
<keyword evidence="4" id="KW-0704">Schiff base</keyword>
<sequence>DGVFVGSGVFKSSNPEAIAKAVVKATTHYQDPKIIAEVSKNLGDAMPGLDIKQIPAEELLATRGW</sequence>
<dbReference type="PANTHER" id="PTHR31829:SF0">
    <property type="entry name" value="PYRIDOXAL 5'-PHOSPHATE SYNTHASE SUBUNIT SNZ1-RELATED"/>
    <property type="match status" value="1"/>
</dbReference>
<dbReference type="Gene3D" id="3.20.20.70">
    <property type="entry name" value="Aldolase class I"/>
    <property type="match status" value="1"/>
</dbReference>
<comment type="caution">
    <text evidence="6">The sequence shown here is derived from an EMBL/GenBank/DDBJ whole genome shotgun (WGS) entry which is preliminary data.</text>
</comment>
<comment type="catalytic activity">
    <reaction evidence="5">
        <text>aldehydo-D-ribose 5-phosphate + D-glyceraldehyde 3-phosphate + L-glutamine = pyridoxal 5'-phosphate + L-glutamate + phosphate + 3 H2O + H(+)</text>
        <dbReference type="Rhea" id="RHEA:31507"/>
        <dbReference type="ChEBI" id="CHEBI:15377"/>
        <dbReference type="ChEBI" id="CHEBI:15378"/>
        <dbReference type="ChEBI" id="CHEBI:29985"/>
        <dbReference type="ChEBI" id="CHEBI:43474"/>
        <dbReference type="ChEBI" id="CHEBI:58273"/>
        <dbReference type="ChEBI" id="CHEBI:58359"/>
        <dbReference type="ChEBI" id="CHEBI:59776"/>
        <dbReference type="ChEBI" id="CHEBI:597326"/>
        <dbReference type="EC" id="4.3.3.6"/>
    </reaction>
</comment>
<evidence type="ECO:0000256" key="2">
    <source>
        <dbReference type="ARBA" id="ARBA00012084"/>
    </source>
</evidence>
<dbReference type="PROSITE" id="PS51129">
    <property type="entry name" value="PDXS_SNZ_2"/>
    <property type="match status" value="1"/>
</dbReference>
<evidence type="ECO:0000256" key="5">
    <source>
        <dbReference type="ARBA" id="ARBA00047992"/>
    </source>
</evidence>
<dbReference type="EC" id="4.3.3.6" evidence="2"/>
<accession>X1W192</accession>
<proteinExistence type="predicted"/>
<evidence type="ECO:0000256" key="3">
    <source>
        <dbReference type="ARBA" id="ARBA00022898"/>
    </source>
</evidence>
<dbReference type="PANTHER" id="PTHR31829">
    <property type="entry name" value="PYRIDOXAL 5'-PHOSPHATE SYNTHASE SUBUNIT SNZ1-RELATED"/>
    <property type="match status" value="1"/>
</dbReference>
<name>X1W192_9ZZZZ</name>
<gene>
    <name evidence="6" type="ORF">S12H4_61606</name>
</gene>
<dbReference type="GO" id="GO:0006520">
    <property type="term" value="P:amino acid metabolic process"/>
    <property type="evidence" value="ECO:0007669"/>
    <property type="project" value="TreeGrafter"/>
</dbReference>
<dbReference type="AlphaFoldDB" id="X1W192"/>
<dbReference type="GO" id="GO:0042823">
    <property type="term" value="P:pyridoxal phosphate biosynthetic process"/>
    <property type="evidence" value="ECO:0007669"/>
    <property type="project" value="InterPro"/>
</dbReference>
<dbReference type="InterPro" id="IPR013785">
    <property type="entry name" value="Aldolase_TIM"/>
</dbReference>
<feature type="non-terminal residue" evidence="6">
    <location>
        <position position="1"/>
    </location>
</feature>
<evidence type="ECO:0000256" key="1">
    <source>
        <dbReference type="ARBA" id="ARBA00004737"/>
    </source>
</evidence>